<accession>A0ABQ9G4P9</accession>
<reference evidence="2 3" key="1">
    <citation type="submission" date="2023-02" db="EMBL/GenBank/DDBJ databases">
        <title>LHISI_Scaffold_Assembly.</title>
        <authorList>
            <person name="Stuart O.P."/>
            <person name="Cleave R."/>
            <person name="Magrath M.J.L."/>
            <person name="Mikheyev A.S."/>
        </authorList>
    </citation>
    <scope>NUCLEOTIDE SEQUENCE [LARGE SCALE GENOMIC DNA]</scope>
    <source>
        <strain evidence="2">Daus_M_001</strain>
        <tissue evidence="2">Leg muscle</tissue>
    </source>
</reference>
<keyword evidence="3" id="KW-1185">Reference proteome</keyword>
<evidence type="ECO:0000256" key="1">
    <source>
        <dbReference type="SAM" id="Phobius"/>
    </source>
</evidence>
<sequence>MIFVVEYWLVGVVAAVVAVTVWIYRKGTETFDFWRSRGVPYVPGVPFLGSVPRMILQTSARSEELRRLYDALDGHPFRRVLHVEETGATAEGPGDHQEGAG</sequence>
<protein>
    <recommendedName>
        <fullName evidence="4">Cytochrome P450</fullName>
    </recommendedName>
</protein>
<evidence type="ECO:0008006" key="4">
    <source>
        <dbReference type="Google" id="ProtNLM"/>
    </source>
</evidence>
<feature type="transmembrane region" description="Helical" evidence="1">
    <location>
        <begin position="6"/>
        <end position="24"/>
    </location>
</feature>
<keyword evidence="1" id="KW-0812">Transmembrane</keyword>
<gene>
    <name evidence="2" type="ORF">PR048_031246</name>
</gene>
<evidence type="ECO:0000313" key="3">
    <source>
        <dbReference type="Proteomes" id="UP001159363"/>
    </source>
</evidence>
<organism evidence="2 3">
    <name type="scientific">Dryococelus australis</name>
    <dbReference type="NCBI Taxonomy" id="614101"/>
    <lineage>
        <taxon>Eukaryota</taxon>
        <taxon>Metazoa</taxon>
        <taxon>Ecdysozoa</taxon>
        <taxon>Arthropoda</taxon>
        <taxon>Hexapoda</taxon>
        <taxon>Insecta</taxon>
        <taxon>Pterygota</taxon>
        <taxon>Neoptera</taxon>
        <taxon>Polyneoptera</taxon>
        <taxon>Phasmatodea</taxon>
        <taxon>Verophasmatodea</taxon>
        <taxon>Anareolatae</taxon>
        <taxon>Phasmatidae</taxon>
        <taxon>Eurycanthinae</taxon>
        <taxon>Dryococelus</taxon>
    </lineage>
</organism>
<evidence type="ECO:0000313" key="2">
    <source>
        <dbReference type="EMBL" id="KAJ8867444.1"/>
    </source>
</evidence>
<keyword evidence="1" id="KW-0472">Membrane</keyword>
<keyword evidence="1" id="KW-1133">Transmembrane helix</keyword>
<dbReference type="Proteomes" id="UP001159363">
    <property type="component" value="Chromosome 14"/>
</dbReference>
<dbReference type="EMBL" id="JARBHB010000015">
    <property type="protein sequence ID" value="KAJ8867444.1"/>
    <property type="molecule type" value="Genomic_DNA"/>
</dbReference>
<proteinExistence type="predicted"/>
<comment type="caution">
    <text evidence="2">The sequence shown here is derived from an EMBL/GenBank/DDBJ whole genome shotgun (WGS) entry which is preliminary data.</text>
</comment>
<name>A0ABQ9G4P9_9NEOP</name>